<dbReference type="GO" id="GO:0006999">
    <property type="term" value="P:nuclear pore organization"/>
    <property type="evidence" value="ECO:0007669"/>
    <property type="project" value="TreeGrafter"/>
</dbReference>
<comment type="subcellular location">
    <subcellularLocation>
        <location evidence="1">Nucleus</location>
    </subcellularLocation>
</comment>
<dbReference type="HOGENOM" id="CLU_002778_0_0_1"/>
<dbReference type="GO" id="GO:0044611">
    <property type="term" value="C:nuclear pore inner ring"/>
    <property type="evidence" value="ECO:0007669"/>
    <property type="project" value="TreeGrafter"/>
</dbReference>
<reference evidence="6" key="1">
    <citation type="submission" date="2012-06" db="EMBL/GenBank/DDBJ databases">
        <title>The genome sequence of Coniosporium apollinis CBS 100218.</title>
        <authorList>
            <consortium name="The Broad Institute Genome Sequencing Platform"/>
            <person name="Cuomo C."/>
            <person name="Gorbushina A."/>
            <person name="Noack S."/>
            <person name="Walker B."/>
            <person name="Young S.K."/>
            <person name="Zeng Q."/>
            <person name="Gargeya S."/>
            <person name="Fitzgerald M."/>
            <person name="Haas B."/>
            <person name="Abouelleil A."/>
            <person name="Alvarado L."/>
            <person name="Arachchi H.M."/>
            <person name="Berlin A.M."/>
            <person name="Chapman S.B."/>
            <person name="Goldberg J."/>
            <person name="Griggs A."/>
            <person name="Gujja S."/>
            <person name="Hansen M."/>
            <person name="Howarth C."/>
            <person name="Imamovic A."/>
            <person name="Larimer J."/>
            <person name="McCowan C."/>
            <person name="Montmayeur A."/>
            <person name="Murphy C."/>
            <person name="Neiman D."/>
            <person name="Pearson M."/>
            <person name="Priest M."/>
            <person name="Roberts A."/>
            <person name="Saif S."/>
            <person name="Shea T."/>
            <person name="Sisk P."/>
            <person name="Sykes S."/>
            <person name="Wortman J."/>
            <person name="Nusbaum C."/>
            <person name="Birren B."/>
        </authorList>
    </citation>
    <scope>NUCLEOTIDE SEQUENCE [LARGE SCALE GENOMIC DNA]</scope>
    <source>
        <strain evidence="6">CBS 100218</strain>
    </source>
</reference>
<keyword evidence="3" id="KW-0813">Transport</keyword>
<dbReference type="PANTHER" id="PTHR31344">
    <property type="entry name" value="NUCLEAR PORE COMPLEX PROTEIN NUP205"/>
    <property type="match status" value="1"/>
</dbReference>
<evidence type="ECO:0008006" key="7">
    <source>
        <dbReference type="Google" id="ProtNLM"/>
    </source>
</evidence>
<dbReference type="PANTHER" id="PTHR31344:SF0">
    <property type="entry name" value="NUCLEAR PORE COMPLEX PROTEIN NUP205"/>
    <property type="match status" value="1"/>
</dbReference>
<dbReference type="InterPro" id="IPR021827">
    <property type="entry name" value="Nup186/Nup192/Nup205"/>
</dbReference>
<dbReference type="GeneID" id="19906323"/>
<accession>R7Z6W1</accession>
<protein>
    <recommendedName>
        <fullName evidence="7">Nucleoporin Nup186/Nup192/Nup205</fullName>
    </recommendedName>
</protein>
<dbReference type="InterPro" id="IPR016024">
    <property type="entry name" value="ARM-type_fold"/>
</dbReference>
<name>R7Z6W1_CONA1</name>
<sequence>MAGTDSLEALQGLHQDLLAFTESRLPTIDRLSLELEARVEEFRKLLDRPRKDDNSRRTLASGTIRLDDVEYSVNEEFKQETIQVADALDLDELESAKLYLAAQEDAQELDRSPLTTSIIRFHKRRQFLLECLRLVVALSIDEDRDESIQQAFKEYVEKIASGKNGQRESASRYWRKCISSLGEIREWLQQLAERIQSASIIGQAPSPEMAEIYDFQRTSLTRQHESLAAIATDLVKCGYANVDDFRFLLPTLQKLDRYDLILIHYIPVLICLIDRIISSKDACSLRDARSLHETITRDGDSWALRNFRAATVVWWLAEYSGRYLDNPVGSPLQGVDLEAEAEGRSALFLDALKDGAFHFMLSATRDIMPHKWAEPTKAGLMRIILHESFALPADTISASDHFHLLVMQQLQAFIIGFITNMPDTLRKLKVDEDDLRRNAMLQFQQDSVYHLERFLIIIAHAFEGWPDAAAPFLVEPESNLYGFLQWAAKRQTTPRAAAFSEMLRAIADSEELADAAHGFLLQEVASAPGKLRQKSTMSWTQIFSELQHYASGTGERHSAASTHLYVNAQNQANPEVELESPYMLECYLRLIARLCWRSSDARNFILSNPSFRLHEILFQLCARAADPTVWAGAFTALASLLTNKTQEIGEGLWHTLDQWICGFSPTQNLPRTSNVQVAPAWTEQSAHESISRFFEQANAFVTLLIALITPYPDHMDLNDALPFPEHLGSPYRMPGVDSYVDLVVGKIFGSQSTYVEDAFQLRVLRWNCLNFVTTCLSTFNEDLVIFANRSNVAVDTAIGASSLLEYARLHPFARTMEWLFNDRVLSALFATAHKDITEVQKASPDSPLILSLLRSIEVMGLVMKYQATYLDIIRPLLKTQSTARKTPVSNSAIASFEDAVLNNLDIVVDLGLYCGAGHQDLTIASLRLLETLSSSRKLAASATAGFGRRSGRSKIIGILEKDNDAERIARLLTAEMQLDPRELEAGPTAPGFVIKSNILEFLNSCLATLPNRPTLAHALLGFSCNDTTVDISADSLFASGSSLFHALLRLAAEYPDTDEDSFLSWRLMVKQGCLDIIAKLWKSPLSSVYTMAELRSADFLFVQAVRQIAVTANTLWDGRVIDDPEFLFTESADALSQFLRQRAAFYDYVARELRMTVQSGMPSLKSRIQSTLLGLTVLPDGEQLQNPSIFDLFDFVELQVGGAFALPPLRFYDGLDFSVCRKDESDSPLYDLRSVEELLTLRAKELEKTGRISTPADEHQLQEEAQSILLCLLGENKRAKILAAREEAISAWVQLMTVMLACCEFEASSQTAVILQAVQMIIPKLEKSFSDDPFLALQLSKLSKSLIQNINLETTAIENSKADDFANDRLFQLFRTALSGTYCLVSNPDLREICYQVCYRYLQGIVKASTKGSPLARHCIRVVKASGEKLFEVACDDAYAGQGNCRISSLQLLEALVSLAVQEESKIMIEAFAKLNFIGVLVDSIKTIATDLAAASAADVPGLLSYYHASLSLLARIAQTRLGAAHVLNAGLFQSVQDSQIFSTDPDIGFEIEDPAALKKFFELMLSVLRVIVAVVISRGAQNSQTMHQARQFLKDNRASMVAIFKRHAKVGGIAVEGVGDLSELVDAFTLLISATDFLEHEEAKTTQKSAANMFS</sequence>
<evidence type="ECO:0000313" key="5">
    <source>
        <dbReference type="EMBL" id="EON69749.1"/>
    </source>
</evidence>
<evidence type="ECO:0000313" key="6">
    <source>
        <dbReference type="Proteomes" id="UP000016924"/>
    </source>
</evidence>
<dbReference type="EMBL" id="JH767626">
    <property type="protein sequence ID" value="EON69749.1"/>
    <property type="molecule type" value="Genomic_DNA"/>
</dbReference>
<proteinExistence type="inferred from homology"/>
<dbReference type="Proteomes" id="UP000016924">
    <property type="component" value="Unassembled WGS sequence"/>
</dbReference>
<organism evidence="5 6">
    <name type="scientific">Coniosporium apollinis (strain CBS 100218)</name>
    <name type="common">Rock-inhabiting black yeast</name>
    <dbReference type="NCBI Taxonomy" id="1168221"/>
    <lineage>
        <taxon>Eukaryota</taxon>
        <taxon>Fungi</taxon>
        <taxon>Dikarya</taxon>
        <taxon>Ascomycota</taxon>
        <taxon>Pezizomycotina</taxon>
        <taxon>Dothideomycetes</taxon>
        <taxon>Dothideomycetes incertae sedis</taxon>
        <taxon>Coniosporium</taxon>
    </lineage>
</organism>
<dbReference type="RefSeq" id="XP_007785066.1">
    <property type="nucleotide sequence ID" value="XM_007786876.1"/>
</dbReference>
<evidence type="ECO:0000256" key="2">
    <source>
        <dbReference type="ARBA" id="ARBA00005892"/>
    </source>
</evidence>
<dbReference type="GO" id="GO:0017056">
    <property type="term" value="F:structural constituent of nuclear pore"/>
    <property type="evidence" value="ECO:0007669"/>
    <property type="project" value="TreeGrafter"/>
</dbReference>
<dbReference type="Pfam" id="PF11894">
    <property type="entry name" value="Nup192"/>
    <property type="match status" value="1"/>
</dbReference>
<gene>
    <name evidence="5" type="ORF">W97_09012</name>
</gene>
<keyword evidence="6" id="KW-1185">Reference proteome</keyword>
<comment type="similarity">
    <text evidence="2">Belongs to the NUP186/NUP192/NUP205 family.</text>
</comment>
<evidence type="ECO:0000256" key="4">
    <source>
        <dbReference type="ARBA" id="ARBA00023242"/>
    </source>
</evidence>
<evidence type="ECO:0000256" key="3">
    <source>
        <dbReference type="ARBA" id="ARBA00022448"/>
    </source>
</evidence>
<keyword evidence="4" id="KW-0539">Nucleus</keyword>
<dbReference type="STRING" id="1168221.R7Z6W1"/>
<dbReference type="eggNOG" id="KOG1835">
    <property type="taxonomic scope" value="Eukaryota"/>
</dbReference>
<dbReference type="OrthoDB" id="2019644at2759"/>
<dbReference type="SUPFAM" id="SSF48371">
    <property type="entry name" value="ARM repeat"/>
    <property type="match status" value="1"/>
</dbReference>
<evidence type="ECO:0000256" key="1">
    <source>
        <dbReference type="ARBA" id="ARBA00004123"/>
    </source>
</evidence>
<dbReference type="OMA" id="WSQMFAE"/>